<evidence type="ECO:0000313" key="1">
    <source>
        <dbReference type="EMBL" id="KQK73506.1"/>
    </source>
</evidence>
<name>A0A0Q3UPQ7_AMAAE</name>
<dbReference type="AlphaFoldDB" id="A0A0Q3UPQ7"/>
<comment type="caution">
    <text evidence="1">The sequence shown here is derived from an EMBL/GenBank/DDBJ whole genome shotgun (WGS) entry which is preliminary data.</text>
</comment>
<accession>A0A0Q3UPQ7</accession>
<sequence>MIWRILIHNRIIVHSQNYEVQKNYNETLNLGSRLKLFYWSLKPEELPFLVGQIYTFPSRKFELDKNIWSLSPLLGA</sequence>
<reference evidence="1 2" key="1">
    <citation type="submission" date="2015-10" db="EMBL/GenBank/DDBJ databases">
        <authorList>
            <person name="Gilbert D.G."/>
        </authorList>
    </citation>
    <scope>NUCLEOTIDE SEQUENCE [LARGE SCALE GENOMIC DNA]</scope>
    <source>
        <strain evidence="1">FVVF132</strain>
    </source>
</reference>
<evidence type="ECO:0000313" key="2">
    <source>
        <dbReference type="Proteomes" id="UP000051836"/>
    </source>
</evidence>
<proteinExistence type="predicted"/>
<protein>
    <submittedName>
        <fullName evidence="1">Uncharacterized protein</fullName>
    </submittedName>
</protein>
<organism evidence="1 2">
    <name type="scientific">Amazona aestiva</name>
    <name type="common">Blue-fronted Amazon parrot</name>
    <dbReference type="NCBI Taxonomy" id="12930"/>
    <lineage>
        <taxon>Eukaryota</taxon>
        <taxon>Metazoa</taxon>
        <taxon>Chordata</taxon>
        <taxon>Craniata</taxon>
        <taxon>Vertebrata</taxon>
        <taxon>Euteleostomi</taxon>
        <taxon>Archelosauria</taxon>
        <taxon>Archosauria</taxon>
        <taxon>Dinosauria</taxon>
        <taxon>Saurischia</taxon>
        <taxon>Theropoda</taxon>
        <taxon>Coelurosauria</taxon>
        <taxon>Aves</taxon>
        <taxon>Neognathae</taxon>
        <taxon>Neoaves</taxon>
        <taxon>Telluraves</taxon>
        <taxon>Australaves</taxon>
        <taxon>Psittaciformes</taxon>
        <taxon>Psittacidae</taxon>
        <taxon>Amazona</taxon>
    </lineage>
</organism>
<dbReference type="Proteomes" id="UP000051836">
    <property type="component" value="Unassembled WGS sequence"/>
</dbReference>
<dbReference type="EMBL" id="LMAW01003197">
    <property type="protein sequence ID" value="KQK73506.1"/>
    <property type="molecule type" value="Genomic_DNA"/>
</dbReference>
<keyword evidence="2" id="KW-1185">Reference proteome</keyword>
<gene>
    <name evidence="1" type="ORF">AAES_166518</name>
</gene>